<organism evidence="2 3">
    <name type="scientific">Streptomyces viridochromogenes Tue57</name>
    <dbReference type="NCBI Taxonomy" id="1160705"/>
    <lineage>
        <taxon>Bacteria</taxon>
        <taxon>Bacillati</taxon>
        <taxon>Actinomycetota</taxon>
        <taxon>Actinomycetes</taxon>
        <taxon>Kitasatosporales</taxon>
        <taxon>Streptomycetaceae</taxon>
        <taxon>Streptomyces</taxon>
    </lineage>
</organism>
<dbReference type="PATRIC" id="fig|1160705.3.peg.6211"/>
<comment type="caution">
    <text evidence="2">The sequence shown here is derived from an EMBL/GenBank/DDBJ whole genome shotgun (WGS) entry which is preliminary data.</text>
</comment>
<proteinExistence type="predicted"/>
<evidence type="ECO:0000313" key="3">
    <source>
        <dbReference type="Proteomes" id="UP000011205"/>
    </source>
</evidence>
<dbReference type="EMBL" id="AMLP01000195">
    <property type="protein sequence ID" value="ELS52767.1"/>
    <property type="molecule type" value="Genomic_DNA"/>
</dbReference>
<reference evidence="2 3" key="1">
    <citation type="journal article" date="2013" name="Genome Announc.">
        <title>Draft Genome Sequence of Streptomyces viridochromogenes Strain Tu57, Producer of Avilamycin.</title>
        <authorList>
            <person name="Gruning B.A."/>
            <person name="Erxleben A."/>
            <person name="Hahnlein A."/>
            <person name="Gunther S."/>
        </authorList>
    </citation>
    <scope>NUCLEOTIDE SEQUENCE [LARGE SCALE GENOMIC DNA]</scope>
    <source>
        <strain evidence="2 3">Tue57</strain>
    </source>
</reference>
<feature type="region of interest" description="Disordered" evidence="1">
    <location>
        <begin position="1"/>
        <end position="51"/>
    </location>
</feature>
<name>L8PBT0_STRVR</name>
<gene>
    <name evidence="2" type="ORF">STVIR_6285</name>
</gene>
<evidence type="ECO:0000313" key="2">
    <source>
        <dbReference type="EMBL" id="ELS52767.1"/>
    </source>
</evidence>
<dbReference type="AlphaFoldDB" id="L8PBT0"/>
<dbReference type="Proteomes" id="UP000011205">
    <property type="component" value="Unassembled WGS sequence"/>
</dbReference>
<protein>
    <submittedName>
        <fullName evidence="2">Uncharacterized protein</fullName>
    </submittedName>
</protein>
<sequence length="51" mass="5311">MADSVFRPRSIMNTDGARTSGPAPAARLRRDLSGGGVRGGPLPWRFGTALG</sequence>
<evidence type="ECO:0000256" key="1">
    <source>
        <dbReference type="SAM" id="MobiDB-lite"/>
    </source>
</evidence>
<accession>L8PBT0</accession>